<reference evidence="4" key="2">
    <citation type="submission" date="2021-04" db="EMBL/GenBank/DDBJ databases">
        <authorList>
            <person name="Gilroy R."/>
        </authorList>
    </citation>
    <scope>NUCLEOTIDE SEQUENCE</scope>
    <source>
        <strain evidence="4">CHK192-9172</strain>
    </source>
</reference>
<dbReference type="Gene3D" id="3.40.630.40">
    <property type="entry name" value="Zn-dependent exopeptidases"/>
    <property type="match status" value="1"/>
</dbReference>
<dbReference type="GO" id="GO:0009253">
    <property type="term" value="P:peptidoglycan catabolic process"/>
    <property type="evidence" value="ECO:0007669"/>
    <property type="project" value="InterPro"/>
</dbReference>
<dbReference type="CDD" id="cd02696">
    <property type="entry name" value="MurNAc-LAA"/>
    <property type="match status" value="1"/>
</dbReference>
<dbReference type="SMART" id="SM00646">
    <property type="entry name" value="Ami_3"/>
    <property type="match status" value="1"/>
</dbReference>
<comment type="caution">
    <text evidence="4">The sequence shown here is derived from an EMBL/GenBank/DDBJ whole genome shotgun (WGS) entry which is preliminary data.</text>
</comment>
<proteinExistence type="predicted"/>
<dbReference type="InterPro" id="IPR050695">
    <property type="entry name" value="N-acetylmuramoyl_amidase_3"/>
</dbReference>
<accession>A0A9D2IG45</accession>
<name>A0A9D2IG45_9FIRM</name>
<dbReference type="PANTHER" id="PTHR30404">
    <property type="entry name" value="N-ACETYLMURAMOYL-L-ALANINE AMIDASE"/>
    <property type="match status" value="1"/>
</dbReference>
<dbReference type="InterPro" id="IPR002508">
    <property type="entry name" value="MurNAc-LAA_cat"/>
</dbReference>
<dbReference type="EMBL" id="DXCH01000211">
    <property type="protein sequence ID" value="HIZ07797.1"/>
    <property type="molecule type" value="Genomic_DNA"/>
</dbReference>
<sequence length="227" mass="25428">MKKRLEIIMSVLLLASAVFLARKGAETVLSSKLENRQICVCVDAGHGGGDPGKIGVNDELEKDINLQIAYKVKNLLEQQDVKTVMLRKQDGNLADQDAKNQKVSDMQNRVAAIEESEAQLTISIHQNSYPDPSVKGAQVFYYSESEEGRRLAETIQKSLTDRLNDGNTREAKANDSYYMLKKTPTPTVIVECGFLSNYEESALLSEDMYQERIAWAIVMGIMQYLNQ</sequence>
<dbReference type="SUPFAM" id="SSF53187">
    <property type="entry name" value="Zn-dependent exopeptidases"/>
    <property type="match status" value="1"/>
</dbReference>
<feature type="domain" description="MurNAc-LAA" evidence="3">
    <location>
        <begin position="110"/>
        <end position="222"/>
    </location>
</feature>
<feature type="signal peptide" evidence="2">
    <location>
        <begin position="1"/>
        <end position="20"/>
    </location>
</feature>
<dbReference type="Proteomes" id="UP000824024">
    <property type="component" value="Unassembled WGS sequence"/>
</dbReference>
<evidence type="ECO:0000313" key="4">
    <source>
        <dbReference type="EMBL" id="HIZ07797.1"/>
    </source>
</evidence>
<feature type="chain" id="PRO_5038536123" evidence="2">
    <location>
        <begin position="21"/>
        <end position="227"/>
    </location>
</feature>
<protein>
    <submittedName>
        <fullName evidence="4">N-acetylmuramoyl-L-alanine amidase</fullName>
        <ecNumber evidence="4">3.5.1.28</ecNumber>
    </submittedName>
</protein>
<dbReference type="GO" id="GO:0008745">
    <property type="term" value="F:N-acetylmuramoyl-L-alanine amidase activity"/>
    <property type="evidence" value="ECO:0007669"/>
    <property type="project" value="UniProtKB-EC"/>
</dbReference>
<organism evidence="4 5">
    <name type="scientific">Candidatus Eubacterium avistercoris</name>
    <dbReference type="NCBI Taxonomy" id="2838567"/>
    <lineage>
        <taxon>Bacteria</taxon>
        <taxon>Bacillati</taxon>
        <taxon>Bacillota</taxon>
        <taxon>Clostridia</taxon>
        <taxon>Eubacteriales</taxon>
        <taxon>Eubacteriaceae</taxon>
        <taxon>Eubacterium</taxon>
    </lineage>
</organism>
<dbReference type="EC" id="3.5.1.28" evidence="4"/>
<evidence type="ECO:0000256" key="1">
    <source>
        <dbReference type="ARBA" id="ARBA00022801"/>
    </source>
</evidence>
<evidence type="ECO:0000259" key="3">
    <source>
        <dbReference type="SMART" id="SM00646"/>
    </source>
</evidence>
<keyword evidence="2" id="KW-0732">Signal</keyword>
<dbReference type="Pfam" id="PF01520">
    <property type="entry name" value="Amidase_3"/>
    <property type="match status" value="1"/>
</dbReference>
<evidence type="ECO:0000256" key="2">
    <source>
        <dbReference type="SAM" id="SignalP"/>
    </source>
</evidence>
<evidence type="ECO:0000313" key="5">
    <source>
        <dbReference type="Proteomes" id="UP000824024"/>
    </source>
</evidence>
<dbReference type="PANTHER" id="PTHR30404:SF0">
    <property type="entry name" value="N-ACETYLMURAMOYL-L-ALANINE AMIDASE AMIC"/>
    <property type="match status" value="1"/>
</dbReference>
<dbReference type="GO" id="GO:0030288">
    <property type="term" value="C:outer membrane-bounded periplasmic space"/>
    <property type="evidence" value="ECO:0007669"/>
    <property type="project" value="TreeGrafter"/>
</dbReference>
<reference evidence="4" key="1">
    <citation type="journal article" date="2021" name="PeerJ">
        <title>Extensive microbial diversity within the chicken gut microbiome revealed by metagenomics and culture.</title>
        <authorList>
            <person name="Gilroy R."/>
            <person name="Ravi A."/>
            <person name="Getino M."/>
            <person name="Pursley I."/>
            <person name="Horton D.L."/>
            <person name="Alikhan N.F."/>
            <person name="Baker D."/>
            <person name="Gharbi K."/>
            <person name="Hall N."/>
            <person name="Watson M."/>
            <person name="Adriaenssens E.M."/>
            <person name="Foster-Nyarko E."/>
            <person name="Jarju S."/>
            <person name="Secka A."/>
            <person name="Antonio M."/>
            <person name="Oren A."/>
            <person name="Chaudhuri R.R."/>
            <person name="La Ragione R."/>
            <person name="Hildebrand F."/>
            <person name="Pallen M.J."/>
        </authorList>
    </citation>
    <scope>NUCLEOTIDE SEQUENCE</scope>
    <source>
        <strain evidence="4">CHK192-9172</strain>
    </source>
</reference>
<gene>
    <name evidence="4" type="ORF">IAA08_07680</name>
</gene>
<keyword evidence="1 4" id="KW-0378">Hydrolase</keyword>
<dbReference type="AlphaFoldDB" id="A0A9D2IG45"/>